<keyword evidence="11" id="KW-0089">Bile pigment</keyword>
<evidence type="ECO:0000256" key="6">
    <source>
        <dbReference type="ARBA" id="ARBA00022738"/>
    </source>
</evidence>
<dbReference type="InterPro" id="IPR038719">
    <property type="entry name" value="Phycobilisome_asu/bsu_sf"/>
</dbReference>
<keyword evidence="4" id="KW-0602">Photosynthesis</keyword>
<reference evidence="12 13" key="1">
    <citation type="journal article" date="2020" name="Sci. Rep.">
        <title>A novel cyanobacterial geosmin producer, revising GeoA distribution and dispersion patterns in Bacteria.</title>
        <authorList>
            <person name="Churro C."/>
            <person name="Semedo-Aguiar A.P."/>
            <person name="Silva A.D."/>
            <person name="Pereira-Leal J.B."/>
            <person name="Leite R.B."/>
        </authorList>
    </citation>
    <scope>NUCLEOTIDE SEQUENCE [LARGE SCALE GENOMIC DNA]</scope>
    <source>
        <strain evidence="12 13">IPMA8</strain>
    </source>
</reference>
<evidence type="ECO:0000313" key="12">
    <source>
        <dbReference type="EMBL" id="NQE33836.1"/>
    </source>
</evidence>
<name>A0ABX2CTV9_9CYAN</name>
<keyword evidence="8" id="KW-0157">Chromophore</keyword>
<evidence type="ECO:0000256" key="10">
    <source>
        <dbReference type="ARBA" id="ARBA00023136"/>
    </source>
</evidence>
<dbReference type="Gene3D" id="1.10.490.20">
    <property type="entry name" value="Phycocyanins"/>
    <property type="match status" value="1"/>
</dbReference>
<proteinExistence type="inferred from homology"/>
<evidence type="ECO:0000256" key="7">
    <source>
        <dbReference type="ARBA" id="ARBA00022982"/>
    </source>
</evidence>
<evidence type="ECO:0000256" key="3">
    <source>
        <dbReference type="ARBA" id="ARBA00022448"/>
    </source>
</evidence>
<evidence type="ECO:0000256" key="11">
    <source>
        <dbReference type="ARBA" id="ARBA00023307"/>
    </source>
</evidence>
<dbReference type="SUPFAM" id="SSF46458">
    <property type="entry name" value="Globin-like"/>
    <property type="match status" value="1"/>
</dbReference>
<evidence type="ECO:0000256" key="5">
    <source>
        <dbReference type="ARBA" id="ARBA00022549"/>
    </source>
</evidence>
<sequence>MCNLMTMQLSERAKQLIPQARIVSFASWKNLYSDEVIAIFQEADDQSRYLTDEDLERIKNLAPNFSLMLEKARLLREQAPNLVADARKKVLADFPNITELGNDLYPPERAEACWRDFLQFLRCITYGIAGNSPQFTSQEGLKNMELLYQELRVPVSAMLCGLEQLKTVSLQQFNFEDRDLLSLYFDHLITGLKQFNQV</sequence>
<comment type="similarity">
    <text evidence="2">Belongs to the phycobiliprotein family.</text>
</comment>
<dbReference type="PANTHER" id="PTHR34011:SF2">
    <property type="entry name" value="ALLOPHYCOCYANIN ALPHA CHAIN"/>
    <property type="match status" value="1"/>
</dbReference>
<keyword evidence="7" id="KW-0249">Electron transport</keyword>
<dbReference type="InterPro" id="IPR012128">
    <property type="entry name" value="Phycobilisome_asu/bsu"/>
</dbReference>
<dbReference type="EMBL" id="SRRZ01000021">
    <property type="protein sequence ID" value="NQE33836.1"/>
    <property type="molecule type" value="Genomic_DNA"/>
</dbReference>
<comment type="caution">
    <text evidence="12">The sequence shown here is derived from an EMBL/GenBank/DDBJ whole genome shotgun (WGS) entry which is preliminary data.</text>
</comment>
<evidence type="ECO:0000313" key="13">
    <source>
        <dbReference type="Proteomes" id="UP000702425"/>
    </source>
</evidence>
<keyword evidence="5" id="KW-0042">Antenna complex</keyword>
<keyword evidence="10" id="KW-0472">Membrane</keyword>
<accession>A0ABX2CTV9</accession>
<keyword evidence="6" id="KW-0605">Phycobilisome</keyword>
<keyword evidence="13" id="KW-1185">Reference proteome</keyword>
<dbReference type="CDD" id="cd12130">
    <property type="entry name" value="Apl"/>
    <property type="match status" value="1"/>
</dbReference>
<keyword evidence="9" id="KW-0793">Thylakoid</keyword>
<organism evidence="12 13">
    <name type="scientific">Microcoleus asticus IPMA8</name>
    <dbReference type="NCBI Taxonomy" id="2563858"/>
    <lineage>
        <taxon>Bacteria</taxon>
        <taxon>Bacillati</taxon>
        <taxon>Cyanobacteriota</taxon>
        <taxon>Cyanophyceae</taxon>
        <taxon>Oscillatoriophycideae</taxon>
        <taxon>Oscillatoriales</taxon>
        <taxon>Microcoleaceae</taxon>
        <taxon>Microcoleus</taxon>
        <taxon>Microcoleus asticus</taxon>
    </lineage>
</organism>
<evidence type="ECO:0000256" key="1">
    <source>
        <dbReference type="ARBA" id="ARBA00004170"/>
    </source>
</evidence>
<evidence type="ECO:0000256" key="9">
    <source>
        <dbReference type="ARBA" id="ARBA00023078"/>
    </source>
</evidence>
<protein>
    <submittedName>
        <fullName evidence="12">Allophycocyanin beta chain</fullName>
    </submittedName>
</protein>
<gene>
    <name evidence="12" type="primary">apcB_1</name>
    <name evidence="12" type="ORF">E5S67_01557</name>
</gene>
<evidence type="ECO:0000256" key="4">
    <source>
        <dbReference type="ARBA" id="ARBA00022531"/>
    </source>
</evidence>
<evidence type="ECO:0000256" key="2">
    <source>
        <dbReference type="ARBA" id="ARBA00008182"/>
    </source>
</evidence>
<evidence type="ECO:0000256" key="8">
    <source>
        <dbReference type="ARBA" id="ARBA00022991"/>
    </source>
</evidence>
<comment type="subcellular location">
    <subcellularLocation>
        <location evidence="1">Membrane</location>
        <topology evidence="1">Peripheral membrane protein</topology>
    </subcellularLocation>
</comment>
<keyword evidence="3" id="KW-0813">Transport</keyword>
<dbReference type="Proteomes" id="UP000702425">
    <property type="component" value="Unassembled WGS sequence"/>
</dbReference>
<dbReference type="PANTHER" id="PTHR34011">
    <property type="entry name" value="PHYCOBILISOME 32.1 KDA LINKER POLYPEPTIDE, PHYCOCYANIN-ASSOCIATED, ROD 2-RELATED"/>
    <property type="match status" value="1"/>
</dbReference>
<dbReference type="Pfam" id="PF00502">
    <property type="entry name" value="Phycobilisome"/>
    <property type="match status" value="1"/>
</dbReference>
<dbReference type="InterPro" id="IPR009050">
    <property type="entry name" value="Globin-like_sf"/>
</dbReference>